<dbReference type="STRING" id="545694.TREPR_0110"/>
<sequence>MRRNSAGFLVFFFIAFFLGSCFSPANDNYGALRLNLGGGSGNSRAAGDERFRYKIVCTGSSTESTETSGGAITIPLASGDWRVTVTVLDGRDVMGVGSAMATISPGKTSSVSIHITLNNEPWPSDKLADNGLSGLAQPASTTLKSFTDLWLVGMVITLGDADATDYDAFCADIRAIPGVTGPGIDFLGVRTYDCPGKLLTVSWDSDDAEITLTIIGT</sequence>
<evidence type="ECO:0000313" key="1">
    <source>
        <dbReference type="EMBL" id="AEF87041.1"/>
    </source>
</evidence>
<gene>
    <name evidence="1" type="ordered locus">TREPR_0110</name>
</gene>
<accession>F5YN92</accession>
<dbReference type="RefSeq" id="WP_015706360.1">
    <property type="nucleotide sequence ID" value="NC_015578.1"/>
</dbReference>
<dbReference type="Proteomes" id="UP000009223">
    <property type="component" value="Chromosome"/>
</dbReference>
<evidence type="ECO:0000313" key="2">
    <source>
        <dbReference type="Proteomes" id="UP000009223"/>
    </source>
</evidence>
<dbReference type="AlphaFoldDB" id="F5YN92"/>
<protein>
    <submittedName>
        <fullName evidence="1">Putative lipoprotein</fullName>
    </submittedName>
</protein>
<proteinExistence type="predicted"/>
<reference evidence="1 2" key="2">
    <citation type="journal article" date="2011" name="ISME J.">
        <title>RNA-seq reveals cooperative metabolic interactions between two termite-gut spirochete species in co-culture.</title>
        <authorList>
            <person name="Rosenthal A.Z."/>
            <person name="Matson E.G."/>
            <person name="Eldar A."/>
            <person name="Leadbetter J.R."/>
        </authorList>
    </citation>
    <scope>NUCLEOTIDE SEQUENCE [LARGE SCALE GENOMIC DNA]</scope>
    <source>
        <strain evidence="2">ATCC BAA-887 / DSM 12427 / ZAS-2</strain>
    </source>
</reference>
<keyword evidence="1" id="KW-0449">Lipoprotein</keyword>
<reference evidence="2" key="1">
    <citation type="submission" date="2009-12" db="EMBL/GenBank/DDBJ databases">
        <title>Complete sequence of Treponema primitia strain ZAS-2.</title>
        <authorList>
            <person name="Tetu S.G."/>
            <person name="Matson E."/>
            <person name="Ren Q."/>
            <person name="Seshadri R."/>
            <person name="Elbourne L."/>
            <person name="Hassan K.A."/>
            <person name="Durkin A."/>
            <person name="Radune D."/>
            <person name="Mohamoud Y."/>
            <person name="Shay R."/>
            <person name="Jin S."/>
            <person name="Zhang X."/>
            <person name="Lucey K."/>
            <person name="Ballor N.R."/>
            <person name="Ottesen E."/>
            <person name="Rosenthal R."/>
            <person name="Allen A."/>
            <person name="Leadbetter J.R."/>
            <person name="Paulsen I.T."/>
        </authorList>
    </citation>
    <scope>NUCLEOTIDE SEQUENCE [LARGE SCALE GENOMIC DNA]</scope>
    <source>
        <strain evidence="2">ATCC BAA-887 / DSM 12427 / ZAS-2</strain>
    </source>
</reference>
<dbReference type="KEGG" id="tpi:TREPR_0110"/>
<dbReference type="HOGENOM" id="CLU_1271812_0_0_12"/>
<dbReference type="PROSITE" id="PS51257">
    <property type="entry name" value="PROKAR_LIPOPROTEIN"/>
    <property type="match status" value="1"/>
</dbReference>
<keyword evidence="2" id="KW-1185">Reference proteome</keyword>
<name>F5YN92_TREPZ</name>
<organism evidence="1 2">
    <name type="scientific">Treponema primitia (strain ATCC BAA-887 / DSM 12427 / ZAS-2)</name>
    <dbReference type="NCBI Taxonomy" id="545694"/>
    <lineage>
        <taxon>Bacteria</taxon>
        <taxon>Pseudomonadati</taxon>
        <taxon>Spirochaetota</taxon>
        <taxon>Spirochaetia</taxon>
        <taxon>Spirochaetales</taxon>
        <taxon>Treponemataceae</taxon>
        <taxon>Treponema</taxon>
    </lineage>
</organism>
<dbReference type="EMBL" id="CP001843">
    <property type="protein sequence ID" value="AEF87041.1"/>
    <property type="molecule type" value="Genomic_DNA"/>
</dbReference>